<evidence type="ECO:0000256" key="1">
    <source>
        <dbReference type="ARBA" id="ARBA00004141"/>
    </source>
</evidence>
<organism evidence="7 8">
    <name type="scientific">Pedococcus bigeumensis</name>
    <dbReference type="NCBI Taxonomy" id="433644"/>
    <lineage>
        <taxon>Bacteria</taxon>
        <taxon>Bacillati</taxon>
        <taxon>Actinomycetota</taxon>
        <taxon>Actinomycetes</taxon>
        <taxon>Micrococcales</taxon>
        <taxon>Intrasporangiaceae</taxon>
        <taxon>Pedococcus</taxon>
    </lineage>
</organism>
<sequence>MSWHGVRTIAALELRQRIRTSRWPIVLVVWVVLIGLVTFLAYWATNDPDLRSGEAMYDIVIFFVLGLSMLIVPSLTATSVNGDREHGVLATLQTTLLSPWDIALGKLLAAWTISVAFLASSLPFLAWAWVEGGISAGHIVLSLLVLVLVLAVVCAIGLMFSTLTARPVASAVLTYLTMGALVFGTTIGFGLSAFLVTQEETQQVYGIPESWYEQHQPPDVDPADPNLTPEQLEEIKKAQTGPTRADCTTFTRRASVAHTERIWWMLPLNPFVVVADAAPSQPRKVNGYYASGFTPMRWISGGSRMARNGPDDGVKQECDNYVGDGGSGNESDYVDPFDAAQRTAPVWPVGLGFLLLAGVGAAVVAGQRLRTPIRRLPNGTRIA</sequence>
<evidence type="ECO:0000256" key="3">
    <source>
        <dbReference type="ARBA" id="ARBA00022989"/>
    </source>
</evidence>
<reference evidence="7 8" key="1">
    <citation type="journal article" date="2019" name="Environ. Microbiol.">
        <title>Species interactions and distinct microbial communities in high Arctic permafrost affected cryosols are associated with the CH4 and CO2 gas fluxes.</title>
        <authorList>
            <person name="Altshuler I."/>
            <person name="Hamel J."/>
            <person name="Turney S."/>
            <person name="Magnuson E."/>
            <person name="Levesque R."/>
            <person name="Greer C."/>
            <person name="Whyte L.G."/>
        </authorList>
    </citation>
    <scope>NUCLEOTIDE SEQUENCE [LARGE SCALE GENOMIC DNA]</scope>
    <source>
        <strain evidence="7 8">S9.3A</strain>
    </source>
</reference>
<proteinExistence type="predicted"/>
<evidence type="ECO:0000259" key="6">
    <source>
        <dbReference type="Pfam" id="PF01061"/>
    </source>
</evidence>
<dbReference type="InterPro" id="IPR013525">
    <property type="entry name" value="ABC2_TM"/>
</dbReference>
<dbReference type="PANTHER" id="PTHR43471">
    <property type="entry name" value="ABC TRANSPORTER PERMEASE"/>
    <property type="match status" value="1"/>
</dbReference>
<dbReference type="AlphaFoldDB" id="A0A502CR71"/>
<feature type="transmembrane region" description="Helical" evidence="5">
    <location>
        <begin position="107"/>
        <end position="130"/>
    </location>
</feature>
<protein>
    <submittedName>
        <fullName evidence="7">ABC transporter permease</fullName>
    </submittedName>
</protein>
<dbReference type="Pfam" id="PF01061">
    <property type="entry name" value="ABC2_membrane"/>
    <property type="match status" value="1"/>
</dbReference>
<dbReference type="GO" id="GO:0016020">
    <property type="term" value="C:membrane"/>
    <property type="evidence" value="ECO:0007669"/>
    <property type="project" value="UniProtKB-SubCell"/>
</dbReference>
<keyword evidence="8" id="KW-1185">Reference proteome</keyword>
<feature type="transmembrane region" description="Helical" evidence="5">
    <location>
        <begin position="346"/>
        <end position="366"/>
    </location>
</feature>
<accession>A0A502CR71</accession>
<comment type="caution">
    <text evidence="7">The sequence shown here is derived from an EMBL/GenBank/DDBJ whole genome shotgun (WGS) entry which is preliminary data.</text>
</comment>
<dbReference type="RefSeq" id="WP_140742473.1">
    <property type="nucleotide sequence ID" value="NZ_RCZM01000005.1"/>
</dbReference>
<keyword evidence="2 5" id="KW-0812">Transmembrane</keyword>
<comment type="subcellular location">
    <subcellularLocation>
        <location evidence="1">Membrane</location>
        <topology evidence="1">Multi-pass membrane protein</topology>
    </subcellularLocation>
</comment>
<dbReference type="Proteomes" id="UP000317722">
    <property type="component" value="Unassembled WGS sequence"/>
</dbReference>
<dbReference type="PANTHER" id="PTHR43471:SF12">
    <property type="entry name" value="HYPOTHETICAL MEMBRANE PROTEIN, CONSERVED"/>
    <property type="match status" value="1"/>
</dbReference>
<evidence type="ECO:0000313" key="8">
    <source>
        <dbReference type="Proteomes" id="UP000317722"/>
    </source>
</evidence>
<feature type="transmembrane region" description="Helical" evidence="5">
    <location>
        <begin position="23"/>
        <end position="43"/>
    </location>
</feature>
<feature type="domain" description="ABC-2 type transporter transmembrane" evidence="6">
    <location>
        <begin position="7"/>
        <end position="183"/>
    </location>
</feature>
<keyword evidence="4 5" id="KW-0472">Membrane</keyword>
<name>A0A502CR71_9MICO</name>
<evidence type="ECO:0000256" key="4">
    <source>
        <dbReference type="ARBA" id="ARBA00023136"/>
    </source>
</evidence>
<dbReference type="EMBL" id="RCZM01000005">
    <property type="protein sequence ID" value="TPG15020.1"/>
    <property type="molecule type" value="Genomic_DNA"/>
</dbReference>
<keyword evidence="3 5" id="KW-1133">Transmembrane helix</keyword>
<feature type="transmembrane region" description="Helical" evidence="5">
    <location>
        <begin position="136"/>
        <end position="160"/>
    </location>
</feature>
<feature type="transmembrane region" description="Helical" evidence="5">
    <location>
        <begin position="55"/>
        <end position="75"/>
    </location>
</feature>
<dbReference type="GO" id="GO:0140359">
    <property type="term" value="F:ABC-type transporter activity"/>
    <property type="evidence" value="ECO:0007669"/>
    <property type="project" value="InterPro"/>
</dbReference>
<evidence type="ECO:0000256" key="5">
    <source>
        <dbReference type="SAM" id="Phobius"/>
    </source>
</evidence>
<evidence type="ECO:0000313" key="7">
    <source>
        <dbReference type="EMBL" id="TPG15020.1"/>
    </source>
</evidence>
<evidence type="ECO:0000256" key="2">
    <source>
        <dbReference type="ARBA" id="ARBA00022692"/>
    </source>
</evidence>
<dbReference type="OrthoDB" id="149032at2"/>
<feature type="transmembrane region" description="Helical" evidence="5">
    <location>
        <begin position="172"/>
        <end position="196"/>
    </location>
</feature>
<gene>
    <name evidence="7" type="ORF">EAH86_15945</name>
</gene>